<dbReference type="Pfam" id="PF12701">
    <property type="entry name" value="LSM14"/>
    <property type="match status" value="1"/>
</dbReference>
<feature type="domain" description="Sm" evidence="8">
    <location>
        <begin position="1"/>
        <end position="83"/>
    </location>
</feature>
<evidence type="ECO:0000256" key="3">
    <source>
        <dbReference type="PROSITE-ProRule" id="PRU00869"/>
    </source>
</evidence>
<evidence type="ECO:0000259" key="8">
    <source>
        <dbReference type="PROSITE" id="PS52002"/>
    </source>
</evidence>
<dbReference type="AlphaFoldDB" id="E4X6L1"/>
<dbReference type="SUPFAM" id="SSF50182">
    <property type="entry name" value="Sm-like ribonucleoproteins"/>
    <property type="match status" value="1"/>
</dbReference>
<dbReference type="PROSITE" id="PS51536">
    <property type="entry name" value="TFG"/>
    <property type="match status" value="1"/>
</dbReference>
<evidence type="ECO:0000313" key="10">
    <source>
        <dbReference type="Proteomes" id="UP000001307"/>
    </source>
</evidence>
<feature type="compositionally biased region" description="Gly residues" evidence="4">
    <location>
        <begin position="315"/>
        <end position="329"/>
    </location>
</feature>
<dbReference type="InterPro" id="IPR025768">
    <property type="entry name" value="TFG_box"/>
</dbReference>
<evidence type="ECO:0000259" key="6">
    <source>
        <dbReference type="PROSITE" id="PS51513"/>
    </source>
</evidence>
<organism evidence="9">
    <name type="scientific">Oikopleura dioica</name>
    <name type="common">Tunicate</name>
    <dbReference type="NCBI Taxonomy" id="34765"/>
    <lineage>
        <taxon>Eukaryota</taxon>
        <taxon>Metazoa</taxon>
        <taxon>Chordata</taxon>
        <taxon>Tunicata</taxon>
        <taxon>Appendicularia</taxon>
        <taxon>Copelata</taxon>
        <taxon>Oikopleuridae</taxon>
        <taxon>Oikopleura</taxon>
    </lineage>
</organism>
<dbReference type="PROSITE" id="PS51513">
    <property type="entry name" value="FFD"/>
    <property type="match status" value="1"/>
</dbReference>
<comment type="similarity">
    <text evidence="1">Belongs to the LSM14 family.</text>
</comment>
<evidence type="ECO:0000256" key="1">
    <source>
        <dbReference type="ARBA" id="ARBA00010415"/>
    </source>
</evidence>
<dbReference type="InterPro" id="IPR025609">
    <property type="entry name" value="Lsm14-like_N"/>
</dbReference>
<feature type="short sequence motif" description="FFD box" evidence="2">
    <location>
        <begin position="259"/>
        <end position="275"/>
    </location>
</feature>
<dbReference type="InterPro" id="IPR025761">
    <property type="entry name" value="FFD_box"/>
</dbReference>
<feature type="domain" description="DFDF" evidence="5">
    <location>
        <begin position="188"/>
        <end position="224"/>
    </location>
</feature>
<keyword evidence="10" id="KW-1185">Reference proteome</keyword>
<protein>
    <submittedName>
        <fullName evidence="9">Uncharacterized protein</fullName>
    </submittedName>
</protein>
<dbReference type="GO" id="GO:0034063">
    <property type="term" value="P:stress granule assembly"/>
    <property type="evidence" value="ECO:0007669"/>
    <property type="project" value="TreeGrafter"/>
</dbReference>
<evidence type="ECO:0000256" key="2">
    <source>
        <dbReference type="PROSITE-ProRule" id="PRU00846"/>
    </source>
</evidence>
<feature type="compositionally biased region" description="Low complexity" evidence="4">
    <location>
        <begin position="330"/>
        <end position="351"/>
    </location>
</feature>
<feature type="compositionally biased region" description="Acidic residues" evidence="4">
    <location>
        <begin position="233"/>
        <end position="255"/>
    </location>
</feature>
<evidence type="ECO:0000259" key="7">
    <source>
        <dbReference type="PROSITE" id="PS51536"/>
    </source>
</evidence>
<name>E4X6L1_OIKDI</name>
<feature type="compositionally biased region" description="Low complexity" evidence="4">
    <location>
        <begin position="153"/>
        <end position="189"/>
    </location>
</feature>
<feature type="compositionally biased region" description="Low complexity" evidence="4">
    <location>
        <begin position="368"/>
        <end position="390"/>
    </location>
</feature>
<feature type="region of interest" description="Disordered" evidence="4">
    <location>
        <begin position="298"/>
        <end position="445"/>
    </location>
</feature>
<dbReference type="GO" id="GO:0000932">
    <property type="term" value="C:P-body"/>
    <property type="evidence" value="ECO:0007669"/>
    <property type="project" value="TreeGrafter"/>
</dbReference>
<dbReference type="PANTHER" id="PTHR13586">
    <property type="entry name" value="SCD6 PROTEIN-RELATED"/>
    <property type="match status" value="1"/>
</dbReference>
<dbReference type="InterPro" id="IPR010920">
    <property type="entry name" value="LSM_dom_sf"/>
</dbReference>
<dbReference type="OrthoDB" id="21539at2759"/>
<accession>E4X6L1</accession>
<feature type="short sequence motif" description="TFG box" evidence="3">
    <location>
        <begin position="280"/>
        <end position="300"/>
    </location>
</feature>
<dbReference type="EMBL" id="FN653027">
    <property type="protein sequence ID" value="CBY07976.1"/>
    <property type="molecule type" value="Genomic_DNA"/>
</dbReference>
<feature type="domain" description="TFG box profile" evidence="7">
    <location>
        <begin position="280"/>
        <end position="300"/>
    </location>
</feature>
<dbReference type="GO" id="GO:0003729">
    <property type="term" value="F:mRNA binding"/>
    <property type="evidence" value="ECO:0007669"/>
    <property type="project" value="TreeGrafter"/>
</dbReference>
<dbReference type="InterPro" id="IPR025762">
    <property type="entry name" value="DFDF"/>
</dbReference>
<dbReference type="Gene3D" id="2.30.30.100">
    <property type="match status" value="1"/>
</dbReference>
<feature type="region of interest" description="Disordered" evidence="4">
    <location>
        <begin position="96"/>
        <end position="195"/>
    </location>
</feature>
<evidence type="ECO:0000313" key="9">
    <source>
        <dbReference type="EMBL" id="CBY07976.1"/>
    </source>
</evidence>
<dbReference type="CDD" id="cd01736">
    <property type="entry name" value="LSm14_N"/>
    <property type="match status" value="1"/>
</dbReference>
<dbReference type="GO" id="GO:0033962">
    <property type="term" value="P:P-body assembly"/>
    <property type="evidence" value="ECO:0007669"/>
    <property type="project" value="TreeGrafter"/>
</dbReference>
<sequence length="445" mass="50673">MSGPGDTPYLGSRISLISKAKIRYEGILYAIDTENMTVALTKVRSFGTENRDCERHVAAREETFEYIIFRGTDIYDLTVCDLPQDRLPQDPAILNVSQQPAPIGHPQPGYAAAQPPPQPAASSYATEAQVEPTAESGPQQHKDRRENQERNQNRNQGNRQNQGNRGQNYNNRNNNENWNQSRTQQTSTRQNEKEKYTEEFDFAAANKEFEEIRDKLDRELKISLGVNNKEGNDSELEENDNQEPEELESGEIEEDTNEAYYNKTSSFFDNISCEANDPKGERITRSAERKLNSETFGITANRGYRGGGRGRGRGRGGGGNYRGGGGNYRGRGNFRGNSNYHNNRNSNQENNWRQGHDIRGSDQSQQIGEGENNYNRRNNYNNRNNGQNNQQGGGHWRGNNQGNRSYRGRGNYRNNQGQSDNRNNKRNEWVDYDYDVSKARQKTEA</sequence>
<dbReference type="PROSITE" id="PS52002">
    <property type="entry name" value="SM"/>
    <property type="match status" value="1"/>
</dbReference>
<dbReference type="PANTHER" id="PTHR13586:SF0">
    <property type="entry name" value="TRAILER HITCH, ISOFORM H"/>
    <property type="match status" value="1"/>
</dbReference>
<dbReference type="InterPro" id="IPR019050">
    <property type="entry name" value="FDF_dom"/>
</dbReference>
<gene>
    <name evidence="9" type="ORF">GSOID_T00003340001</name>
</gene>
<reference evidence="9" key="1">
    <citation type="journal article" date="2010" name="Science">
        <title>Plasticity of animal genome architecture unmasked by rapid evolution of a pelagic tunicate.</title>
        <authorList>
            <person name="Denoeud F."/>
            <person name="Henriet S."/>
            <person name="Mungpakdee S."/>
            <person name="Aury J.M."/>
            <person name="Da Silva C."/>
            <person name="Brinkmann H."/>
            <person name="Mikhaleva J."/>
            <person name="Olsen L.C."/>
            <person name="Jubin C."/>
            <person name="Canestro C."/>
            <person name="Bouquet J.M."/>
            <person name="Danks G."/>
            <person name="Poulain J."/>
            <person name="Campsteijn C."/>
            <person name="Adamski M."/>
            <person name="Cross I."/>
            <person name="Yadetie F."/>
            <person name="Muffato M."/>
            <person name="Louis A."/>
            <person name="Butcher S."/>
            <person name="Tsagkogeorga G."/>
            <person name="Konrad A."/>
            <person name="Singh S."/>
            <person name="Jensen M.F."/>
            <person name="Cong E.H."/>
            <person name="Eikeseth-Otteraa H."/>
            <person name="Noel B."/>
            <person name="Anthouard V."/>
            <person name="Porcel B.M."/>
            <person name="Kachouri-Lafond R."/>
            <person name="Nishino A."/>
            <person name="Ugolini M."/>
            <person name="Chourrout P."/>
            <person name="Nishida H."/>
            <person name="Aasland R."/>
            <person name="Huzurbazar S."/>
            <person name="Westhof E."/>
            <person name="Delsuc F."/>
            <person name="Lehrach H."/>
            <person name="Reinhardt R."/>
            <person name="Weissenbach J."/>
            <person name="Roy S.W."/>
            <person name="Artiguenave F."/>
            <person name="Postlethwait J.H."/>
            <person name="Manak J.R."/>
            <person name="Thompson E.M."/>
            <person name="Jaillon O."/>
            <person name="Du Pasquier L."/>
            <person name="Boudinot P."/>
            <person name="Liberles D.A."/>
            <person name="Volff J.N."/>
            <person name="Philippe H."/>
            <person name="Lenhard B."/>
            <person name="Roest Crollius H."/>
            <person name="Wincker P."/>
            <person name="Chourrout D."/>
        </authorList>
    </citation>
    <scope>NUCLEOTIDE SEQUENCE [LARGE SCALE GENOMIC DNA]</scope>
</reference>
<feature type="compositionally biased region" description="Basic and acidic residues" evidence="4">
    <location>
        <begin position="422"/>
        <end position="445"/>
    </location>
</feature>
<dbReference type="SMART" id="SM01199">
    <property type="entry name" value="FDF"/>
    <property type="match status" value="1"/>
</dbReference>
<dbReference type="SMART" id="SM01271">
    <property type="entry name" value="LSM14"/>
    <property type="match status" value="1"/>
</dbReference>
<evidence type="ECO:0000256" key="4">
    <source>
        <dbReference type="SAM" id="MobiDB-lite"/>
    </source>
</evidence>
<feature type="compositionally biased region" description="Low complexity" evidence="4">
    <location>
        <begin position="397"/>
        <end position="419"/>
    </location>
</feature>
<dbReference type="FunCoup" id="E4X6L1">
    <property type="interactions" value="700"/>
</dbReference>
<evidence type="ECO:0000259" key="5">
    <source>
        <dbReference type="PROSITE" id="PS51512"/>
    </source>
</evidence>
<dbReference type="InterPro" id="IPR047575">
    <property type="entry name" value="Sm"/>
</dbReference>
<dbReference type="InParanoid" id="E4X6L1"/>
<feature type="domain" description="FFD box profile" evidence="6">
    <location>
        <begin position="259"/>
        <end position="275"/>
    </location>
</feature>
<dbReference type="Proteomes" id="UP000001307">
    <property type="component" value="Unassembled WGS sequence"/>
</dbReference>
<proteinExistence type="inferred from homology"/>
<dbReference type="PROSITE" id="PS51512">
    <property type="entry name" value="DFDF"/>
    <property type="match status" value="1"/>
</dbReference>
<feature type="region of interest" description="Disordered" evidence="4">
    <location>
        <begin position="228"/>
        <end position="255"/>
    </location>
</feature>
<feature type="compositionally biased region" description="Basic and acidic residues" evidence="4">
    <location>
        <begin position="140"/>
        <end position="152"/>
    </location>
</feature>